<dbReference type="PANTHER" id="PTHR12110:SF41">
    <property type="entry name" value="INOSOSE DEHYDRATASE"/>
    <property type="match status" value="1"/>
</dbReference>
<dbReference type="GeneID" id="98659117"/>
<gene>
    <name evidence="2" type="primary">iolE</name>
    <name evidence="2" type="ORF">LKD22_02405</name>
</gene>
<evidence type="ECO:0000259" key="1">
    <source>
        <dbReference type="Pfam" id="PF01261"/>
    </source>
</evidence>
<dbReference type="Pfam" id="PF01261">
    <property type="entry name" value="AP_endonuc_2"/>
    <property type="match status" value="1"/>
</dbReference>
<dbReference type="InterPro" id="IPR036237">
    <property type="entry name" value="Xyl_isomerase-like_sf"/>
</dbReference>
<dbReference type="EMBL" id="JAJEPX010000003">
    <property type="protein sequence ID" value="MCC2175993.1"/>
    <property type="molecule type" value="Genomic_DNA"/>
</dbReference>
<dbReference type="Proteomes" id="UP001298753">
    <property type="component" value="Unassembled WGS sequence"/>
</dbReference>
<proteinExistence type="predicted"/>
<dbReference type="GO" id="GO:0050114">
    <property type="term" value="F:myo-inosose-2 dehydratase activity"/>
    <property type="evidence" value="ECO:0007669"/>
    <property type="project" value="UniProtKB-EC"/>
</dbReference>
<evidence type="ECO:0000313" key="2">
    <source>
        <dbReference type="EMBL" id="MCC2175993.1"/>
    </source>
</evidence>
<accession>A0AAW4VXY9</accession>
<dbReference type="AlphaFoldDB" id="A0AAW4VXY9"/>
<protein>
    <submittedName>
        <fullName evidence="2">Myo-inosose-2 dehydratase</fullName>
        <ecNumber evidence="2">4.2.1.44</ecNumber>
    </submittedName>
</protein>
<organism evidence="2 3">
    <name type="scientific">Agathobaculum butyriciproducens</name>
    <dbReference type="NCBI Taxonomy" id="1628085"/>
    <lineage>
        <taxon>Bacteria</taxon>
        <taxon>Bacillati</taxon>
        <taxon>Bacillota</taxon>
        <taxon>Clostridia</taxon>
        <taxon>Eubacteriales</taxon>
        <taxon>Butyricicoccaceae</taxon>
        <taxon>Agathobaculum</taxon>
    </lineage>
</organism>
<reference evidence="2 3" key="1">
    <citation type="submission" date="2021-10" db="EMBL/GenBank/DDBJ databases">
        <title>Anaerobic single-cell dispensing facilitates the cultivation of human gut bacteria.</title>
        <authorList>
            <person name="Afrizal A."/>
        </authorList>
    </citation>
    <scope>NUCLEOTIDE SEQUENCE [LARGE SCALE GENOMIC DNA]</scope>
    <source>
        <strain evidence="2 3">CLA-AA-H270</strain>
    </source>
</reference>
<comment type="caution">
    <text evidence="2">The sequence shown here is derived from an EMBL/GenBank/DDBJ whole genome shotgun (WGS) entry which is preliminary data.</text>
</comment>
<dbReference type="PANTHER" id="PTHR12110">
    <property type="entry name" value="HYDROXYPYRUVATE ISOMERASE"/>
    <property type="match status" value="1"/>
</dbReference>
<dbReference type="InterPro" id="IPR030823">
    <property type="entry name" value="IolE/MocC"/>
</dbReference>
<feature type="domain" description="Xylose isomerase-like TIM barrel" evidence="1">
    <location>
        <begin position="34"/>
        <end position="292"/>
    </location>
</feature>
<keyword evidence="2" id="KW-0456">Lyase</keyword>
<evidence type="ECO:0000313" key="3">
    <source>
        <dbReference type="Proteomes" id="UP001298753"/>
    </source>
</evidence>
<dbReference type="Gene3D" id="3.20.20.150">
    <property type="entry name" value="Divalent-metal-dependent TIM barrel enzymes"/>
    <property type="match status" value="1"/>
</dbReference>
<dbReference type="NCBIfam" id="TIGR04379">
    <property type="entry name" value="myo_inos_iolE"/>
    <property type="match status" value="1"/>
</dbReference>
<name>A0AAW4VXY9_9FIRM</name>
<dbReference type="EC" id="4.2.1.44" evidence="2"/>
<dbReference type="InterPro" id="IPR050312">
    <property type="entry name" value="IolE/XylAMocC-like"/>
</dbReference>
<dbReference type="SUPFAM" id="SSF51658">
    <property type="entry name" value="Xylose isomerase-like"/>
    <property type="match status" value="1"/>
</dbReference>
<sequence length="296" mass="33115">MFNNVKLGIAPIGWTNDDMPQLGGELTFEQMVSEAALAGFQGTEVGGKFPTDPAVLNKALDLRGIKIASQWFSSFLCSTPYEENEKAFIEQLDFLEAVGASRINVCELTRCLFAEECSMFGDNKPIATDEEWDKLCDGLNKLGKIAADRGFKLCFHHHMATVVQTFEETKRLMDNTDPRYVYLCFDTGHFTFSGEDAVKAAKEFGPRIGHVHLKDIRPDMMEKAYAEGFKFRKAVLEGCFTIPGDGCVDYPGVFKALHDAHYEGWFIVEAEQDPAKANPLEYAKMAREYIKKTAGI</sequence>
<dbReference type="RefSeq" id="WP_110435933.1">
    <property type="nucleotide sequence ID" value="NZ_DBEZNG010000168.1"/>
</dbReference>
<keyword evidence="3" id="KW-1185">Reference proteome</keyword>
<dbReference type="InterPro" id="IPR013022">
    <property type="entry name" value="Xyl_isomerase-like_TIM-brl"/>
</dbReference>